<keyword evidence="2" id="KW-0732">Signal</keyword>
<dbReference type="InterPro" id="IPR005186">
    <property type="entry name" value="FlaG"/>
</dbReference>
<dbReference type="RefSeq" id="WP_091243933.1">
    <property type="nucleotide sequence ID" value="NZ_FNAG01000010.1"/>
</dbReference>
<keyword evidence="3" id="KW-0282">Flagellum</keyword>
<gene>
    <name evidence="3" type="ORF">SAMN04488509_1102</name>
</gene>
<dbReference type="InterPro" id="IPR035924">
    <property type="entry name" value="FlaG-like_sf"/>
</dbReference>
<organism evidence="3 4">
    <name type="scientific">Aquimonas voraii</name>
    <dbReference type="NCBI Taxonomy" id="265719"/>
    <lineage>
        <taxon>Bacteria</taxon>
        <taxon>Pseudomonadati</taxon>
        <taxon>Pseudomonadota</taxon>
        <taxon>Gammaproteobacteria</taxon>
        <taxon>Lysobacterales</taxon>
        <taxon>Lysobacteraceae</taxon>
        <taxon>Aquimonas</taxon>
    </lineage>
</organism>
<dbReference type="Gene3D" id="3.30.160.170">
    <property type="entry name" value="FlaG-like"/>
    <property type="match status" value="1"/>
</dbReference>
<feature type="compositionally biased region" description="Basic and acidic residues" evidence="1">
    <location>
        <begin position="56"/>
        <end position="75"/>
    </location>
</feature>
<evidence type="ECO:0000313" key="3">
    <source>
        <dbReference type="EMBL" id="SDD89658.1"/>
    </source>
</evidence>
<feature type="signal peptide" evidence="2">
    <location>
        <begin position="1"/>
        <end position="24"/>
    </location>
</feature>
<dbReference type="STRING" id="265719.SAMN04488509_1102"/>
<dbReference type="PANTHER" id="PTHR37166">
    <property type="entry name" value="PROTEIN FLAG"/>
    <property type="match status" value="1"/>
</dbReference>
<keyword evidence="3" id="KW-0966">Cell projection</keyword>
<sequence>MNTINPLSTLMSPAAALRSSGASALSAPVPVPSAAAVAASDSPQAQALQAPPGKGEAGDRPRGRDQAESLQRELDEVMKDVQTALRFRVDDDADQVVVSIVDRESGDVIQQIPSEVSLRIAKRMAELGSGMINESA</sequence>
<keyword evidence="4" id="KW-1185">Reference proteome</keyword>
<keyword evidence="3" id="KW-0969">Cilium</keyword>
<evidence type="ECO:0000313" key="4">
    <source>
        <dbReference type="Proteomes" id="UP000199603"/>
    </source>
</evidence>
<dbReference type="PANTHER" id="PTHR37166:SF1">
    <property type="entry name" value="PROTEIN FLAG"/>
    <property type="match status" value="1"/>
</dbReference>
<dbReference type="SUPFAM" id="SSF160214">
    <property type="entry name" value="FlaG-like"/>
    <property type="match status" value="1"/>
</dbReference>
<name>A0A1G6YH11_9GAMM</name>
<dbReference type="Pfam" id="PF03646">
    <property type="entry name" value="FlaG"/>
    <property type="match status" value="1"/>
</dbReference>
<feature type="region of interest" description="Disordered" evidence="1">
    <location>
        <begin position="17"/>
        <end position="75"/>
    </location>
</feature>
<accession>A0A1G6YH11</accession>
<feature type="chain" id="PRO_5011631894" evidence="2">
    <location>
        <begin position="25"/>
        <end position="136"/>
    </location>
</feature>
<evidence type="ECO:0000256" key="2">
    <source>
        <dbReference type="SAM" id="SignalP"/>
    </source>
</evidence>
<dbReference type="EMBL" id="FNAG01000010">
    <property type="protein sequence ID" value="SDD89658.1"/>
    <property type="molecule type" value="Genomic_DNA"/>
</dbReference>
<evidence type="ECO:0000256" key="1">
    <source>
        <dbReference type="SAM" id="MobiDB-lite"/>
    </source>
</evidence>
<protein>
    <submittedName>
        <fullName evidence="3">Flagellar protein FlaG</fullName>
    </submittedName>
</protein>
<dbReference type="Proteomes" id="UP000199603">
    <property type="component" value="Unassembled WGS sequence"/>
</dbReference>
<proteinExistence type="predicted"/>
<reference evidence="3 4" key="1">
    <citation type="submission" date="2016-10" db="EMBL/GenBank/DDBJ databases">
        <authorList>
            <person name="de Groot N.N."/>
        </authorList>
    </citation>
    <scope>NUCLEOTIDE SEQUENCE [LARGE SCALE GENOMIC DNA]</scope>
    <source>
        <strain evidence="3 4">DSM 16957</strain>
    </source>
</reference>
<feature type="compositionally biased region" description="Low complexity" evidence="1">
    <location>
        <begin position="17"/>
        <end position="47"/>
    </location>
</feature>
<dbReference type="AlphaFoldDB" id="A0A1G6YH11"/>
<dbReference type="OrthoDB" id="6025571at2"/>